<evidence type="ECO:0000313" key="2">
    <source>
        <dbReference type="EMBL" id="KAJ4845891.1"/>
    </source>
</evidence>
<reference evidence="2" key="1">
    <citation type="submission" date="2022-02" db="EMBL/GenBank/DDBJ databases">
        <authorList>
            <person name="Henning P.M."/>
            <person name="McCubbin A.G."/>
            <person name="Shore J.S."/>
        </authorList>
    </citation>
    <scope>NUCLEOTIDE SEQUENCE</scope>
    <source>
        <strain evidence="2">F60SS</strain>
        <tissue evidence="2">Leaves</tissue>
    </source>
</reference>
<dbReference type="EMBL" id="JAKUCV010001546">
    <property type="protein sequence ID" value="KAJ4845891.1"/>
    <property type="molecule type" value="Genomic_DNA"/>
</dbReference>
<feature type="region of interest" description="Disordered" evidence="1">
    <location>
        <begin position="201"/>
        <end position="222"/>
    </location>
</feature>
<dbReference type="InterPro" id="IPR045882">
    <property type="entry name" value="GPT1/2"/>
</dbReference>
<evidence type="ECO:0000256" key="1">
    <source>
        <dbReference type="SAM" id="MobiDB-lite"/>
    </source>
</evidence>
<feature type="region of interest" description="Disordered" evidence="1">
    <location>
        <begin position="570"/>
        <end position="600"/>
    </location>
</feature>
<sequence length="629" mass="68540">MSSKRNLQEFESSERNDSRKKVDVRLIETMLPQHTEVPATRHWQREAGSLQVQPHCDLRKSLAWDSAFFTSPGILDSEEMFETLDFRVMDNGVDIARDKEPRSLTSIEPAKAGGIGDCSMRKSLAWDSAFFTSAGVLDSEELSIVNRGYKKSDAQMLPGIEEICRSSESNSTMDSISYSLESLEIDLFGDVRASLCKSGKASYHGATSTGKSRRGRVNRSGHSKYFVQSVRVDIASRVPDASLGGRAKDVQLEEAPTTRESRFSSKPPKVAGSKNPPPRAHNKMSSPLGARHIKMENETTKATYGKSKTLSKRTCLRDSCSIVSSSTATMKSPSSVLPHTSHHFSAFSSAQSHFTNKTPPNAMRKTTKSRQAASLSISSTPWKRFAGTNNKLVNSADFSSSLSTPKSSSCTSPASSVDESSSGSSSLSLKQRSNGSAGLGSSPYREISFDIDASQSSNYQISPSDISHIGHENQETRVTDPQINRRTVRTSPVPVTLSRTGVVSGLRMPSPKMGFFEDNPTGFVSYGDAAPRIVFGNASLNGAANKSRCCKQRSSGTLAGISSKNAVKDGTQLKEKKQPLRRREDAKVPDNACRPEEANKENIANMENQIEDLSKTLKSIELIENKSFS</sequence>
<dbReference type="GO" id="GO:0008017">
    <property type="term" value="F:microtubule binding"/>
    <property type="evidence" value="ECO:0007669"/>
    <property type="project" value="InterPro"/>
</dbReference>
<evidence type="ECO:0000313" key="3">
    <source>
        <dbReference type="Proteomes" id="UP001141552"/>
    </source>
</evidence>
<name>A0A9Q0GA34_9ROSI</name>
<feature type="region of interest" description="Disordered" evidence="1">
    <location>
        <begin position="245"/>
        <end position="286"/>
    </location>
</feature>
<keyword evidence="3" id="KW-1185">Reference proteome</keyword>
<dbReference type="AlphaFoldDB" id="A0A9Q0GA34"/>
<feature type="region of interest" description="Disordered" evidence="1">
    <location>
        <begin position="460"/>
        <end position="480"/>
    </location>
</feature>
<protein>
    <submittedName>
        <fullName evidence="2">Uncharacterized protein</fullName>
    </submittedName>
</protein>
<feature type="compositionally biased region" description="Low complexity" evidence="1">
    <location>
        <begin position="399"/>
        <end position="436"/>
    </location>
</feature>
<feature type="compositionally biased region" description="Basic residues" evidence="1">
    <location>
        <begin position="211"/>
        <end position="222"/>
    </location>
</feature>
<feature type="compositionally biased region" description="Basic and acidic residues" evidence="1">
    <location>
        <begin position="571"/>
        <end position="600"/>
    </location>
</feature>
<reference evidence="2" key="2">
    <citation type="journal article" date="2023" name="Plants (Basel)">
        <title>Annotation of the Turnera subulata (Passifloraceae) Draft Genome Reveals the S-Locus Evolved after the Divergence of Turneroideae from Passifloroideae in a Stepwise Manner.</title>
        <authorList>
            <person name="Henning P.M."/>
            <person name="Roalson E.H."/>
            <person name="Mir W."/>
            <person name="McCubbin A.G."/>
            <person name="Shore J.S."/>
        </authorList>
    </citation>
    <scope>NUCLEOTIDE SEQUENCE</scope>
    <source>
        <strain evidence="2">F60SS</strain>
    </source>
</reference>
<feature type="region of interest" description="Disordered" evidence="1">
    <location>
        <begin position="348"/>
        <end position="377"/>
    </location>
</feature>
<feature type="region of interest" description="Disordered" evidence="1">
    <location>
        <begin position="1"/>
        <end position="21"/>
    </location>
</feature>
<feature type="compositionally biased region" description="Basic and acidic residues" evidence="1">
    <location>
        <begin position="246"/>
        <end position="263"/>
    </location>
</feature>
<dbReference type="Proteomes" id="UP001141552">
    <property type="component" value="Unassembled WGS sequence"/>
</dbReference>
<feature type="region of interest" description="Disordered" evidence="1">
    <location>
        <begin position="397"/>
        <end position="442"/>
    </location>
</feature>
<dbReference type="OrthoDB" id="1931260at2759"/>
<gene>
    <name evidence="2" type="ORF">Tsubulata_026857</name>
</gene>
<organism evidence="2 3">
    <name type="scientific">Turnera subulata</name>
    <dbReference type="NCBI Taxonomy" id="218843"/>
    <lineage>
        <taxon>Eukaryota</taxon>
        <taxon>Viridiplantae</taxon>
        <taxon>Streptophyta</taxon>
        <taxon>Embryophyta</taxon>
        <taxon>Tracheophyta</taxon>
        <taxon>Spermatophyta</taxon>
        <taxon>Magnoliopsida</taxon>
        <taxon>eudicotyledons</taxon>
        <taxon>Gunneridae</taxon>
        <taxon>Pentapetalae</taxon>
        <taxon>rosids</taxon>
        <taxon>fabids</taxon>
        <taxon>Malpighiales</taxon>
        <taxon>Passifloraceae</taxon>
        <taxon>Turnera</taxon>
    </lineage>
</organism>
<accession>A0A9Q0GA34</accession>
<feature type="compositionally biased region" description="Basic and acidic residues" evidence="1">
    <location>
        <begin position="468"/>
        <end position="478"/>
    </location>
</feature>
<dbReference type="PANTHER" id="PTHR33737:SF16">
    <property type="entry name" value="DUF3741 DOMAIN-CONTAINING PROTEIN"/>
    <property type="match status" value="1"/>
</dbReference>
<comment type="caution">
    <text evidence="2">The sequence shown here is derived from an EMBL/GenBank/DDBJ whole genome shotgun (WGS) entry which is preliminary data.</text>
</comment>
<dbReference type="PANTHER" id="PTHR33737">
    <property type="entry name" value="OS05G0121800 PROTEIN"/>
    <property type="match status" value="1"/>
</dbReference>
<proteinExistence type="predicted"/>